<feature type="compositionally biased region" description="Low complexity" evidence="1">
    <location>
        <begin position="45"/>
        <end position="54"/>
    </location>
</feature>
<protein>
    <recommendedName>
        <fullName evidence="5">Secreted protein</fullName>
    </recommendedName>
</protein>
<feature type="chain" id="PRO_5043977474" description="Secreted protein" evidence="2">
    <location>
        <begin position="20"/>
        <end position="81"/>
    </location>
</feature>
<evidence type="ECO:0000256" key="1">
    <source>
        <dbReference type="SAM" id="MobiDB-lite"/>
    </source>
</evidence>
<name>A0AAV4PRD6_CAEEX</name>
<dbReference type="Proteomes" id="UP001054945">
    <property type="component" value="Unassembled WGS sequence"/>
</dbReference>
<keyword evidence="2" id="KW-0732">Signal</keyword>
<dbReference type="EMBL" id="BPLR01004951">
    <property type="protein sequence ID" value="GIX98703.1"/>
    <property type="molecule type" value="Genomic_DNA"/>
</dbReference>
<keyword evidence="4" id="KW-1185">Reference proteome</keyword>
<dbReference type="AlphaFoldDB" id="A0AAV4PRD6"/>
<reference evidence="3 4" key="1">
    <citation type="submission" date="2021-06" db="EMBL/GenBank/DDBJ databases">
        <title>Caerostris extrusa draft genome.</title>
        <authorList>
            <person name="Kono N."/>
            <person name="Arakawa K."/>
        </authorList>
    </citation>
    <scope>NUCLEOTIDE SEQUENCE [LARGE SCALE GENOMIC DNA]</scope>
</reference>
<comment type="caution">
    <text evidence="3">The sequence shown here is derived from an EMBL/GenBank/DDBJ whole genome shotgun (WGS) entry which is preliminary data.</text>
</comment>
<accession>A0AAV4PRD6</accession>
<sequence length="81" mass="8777">MRFCSAIAVTMHLFLVCVSLSLLPFITLNARCVCLGHTVSQRSLSSSIIQSRQSGFLPRPSLDESSGTIDSTAFSVTKKVQ</sequence>
<feature type="region of interest" description="Disordered" evidence="1">
    <location>
        <begin position="45"/>
        <end position="68"/>
    </location>
</feature>
<evidence type="ECO:0008006" key="5">
    <source>
        <dbReference type="Google" id="ProtNLM"/>
    </source>
</evidence>
<gene>
    <name evidence="3" type="ORF">CEXT_83631</name>
</gene>
<evidence type="ECO:0000313" key="4">
    <source>
        <dbReference type="Proteomes" id="UP001054945"/>
    </source>
</evidence>
<evidence type="ECO:0000256" key="2">
    <source>
        <dbReference type="SAM" id="SignalP"/>
    </source>
</evidence>
<organism evidence="3 4">
    <name type="scientific">Caerostris extrusa</name>
    <name type="common">Bark spider</name>
    <name type="synonym">Caerostris bankana</name>
    <dbReference type="NCBI Taxonomy" id="172846"/>
    <lineage>
        <taxon>Eukaryota</taxon>
        <taxon>Metazoa</taxon>
        <taxon>Ecdysozoa</taxon>
        <taxon>Arthropoda</taxon>
        <taxon>Chelicerata</taxon>
        <taxon>Arachnida</taxon>
        <taxon>Araneae</taxon>
        <taxon>Araneomorphae</taxon>
        <taxon>Entelegynae</taxon>
        <taxon>Araneoidea</taxon>
        <taxon>Araneidae</taxon>
        <taxon>Caerostris</taxon>
    </lineage>
</organism>
<feature type="signal peptide" evidence="2">
    <location>
        <begin position="1"/>
        <end position="19"/>
    </location>
</feature>
<proteinExistence type="predicted"/>
<evidence type="ECO:0000313" key="3">
    <source>
        <dbReference type="EMBL" id="GIX98703.1"/>
    </source>
</evidence>